<feature type="domain" description="Bypass of forespore C C-terminal" evidence="2">
    <location>
        <begin position="139"/>
        <end position="213"/>
    </location>
</feature>
<evidence type="ECO:0000313" key="3">
    <source>
        <dbReference type="EMBL" id="GIO35613.1"/>
    </source>
</evidence>
<dbReference type="EMBL" id="BORR01000002">
    <property type="protein sequence ID" value="GIO35613.1"/>
    <property type="molecule type" value="Genomic_DNA"/>
</dbReference>
<keyword evidence="1" id="KW-0472">Membrane</keyword>
<dbReference type="Pfam" id="PF08955">
    <property type="entry name" value="BofC_C"/>
    <property type="match status" value="1"/>
</dbReference>
<evidence type="ECO:0000256" key="1">
    <source>
        <dbReference type="SAM" id="Phobius"/>
    </source>
</evidence>
<dbReference type="Gene3D" id="3.30.70.1740">
    <property type="entry name" value="Bypass-of-forespore C, C-terminal domain"/>
    <property type="match status" value="1"/>
</dbReference>
<proteinExistence type="predicted"/>
<dbReference type="Proteomes" id="UP000681162">
    <property type="component" value="Unassembled WGS sequence"/>
</dbReference>
<evidence type="ECO:0000313" key="4">
    <source>
        <dbReference type="Proteomes" id="UP000681162"/>
    </source>
</evidence>
<keyword evidence="4" id="KW-1185">Reference proteome</keyword>
<protein>
    <recommendedName>
        <fullName evidence="2">Bypass of forespore C C-terminal domain-containing protein</fullName>
    </recommendedName>
</protein>
<sequence length="228" mass="26527">MNIFHTKKQLRRRWRRWRRAVWTFGAFVLITLMAWSGMLLSEEMKTLMTEEPISMETWGQLQELRDDEESALAWLEQLRDTNQVRIVHLNKIYTCGEENVVLGLMRPWEITELAKSHAEWKGRLAPGGDVWFDEHVEGLSELCGREGYIGIDSNGNLSLFDGPPKKEKVIRTFFQLDVETMESALPSEVLNQLQAGIRIQDVEEYNSVLSTFSDYAMPESEQMLQQKQ</sequence>
<organism evidence="3 4">
    <name type="scientific">Paenibacillus antibioticophila</name>
    <dbReference type="NCBI Taxonomy" id="1274374"/>
    <lineage>
        <taxon>Bacteria</taxon>
        <taxon>Bacillati</taxon>
        <taxon>Bacillota</taxon>
        <taxon>Bacilli</taxon>
        <taxon>Bacillales</taxon>
        <taxon>Paenibacillaceae</taxon>
        <taxon>Paenibacillus</taxon>
    </lineage>
</organism>
<gene>
    <name evidence="3" type="ORF">J41TS12_04740</name>
</gene>
<dbReference type="InterPro" id="IPR015050">
    <property type="entry name" value="BofC_C"/>
</dbReference>
<feature type="transmembrane region" description="Helical" evidence="1">
    <location>
        <begin position="21"/>
        <end position="40"/>
    </location>
</feature>
<dbReference type="RefSeq" id="WP_212938046.1">
    <property type="nucleotide sequence ID" value="NZ_BORR01000002.1"/>
</dbReference>
<keyword evidence="1" id="KW-1133">Transmembrane helix</keyword>
<dbReference type="AlphaFoldDB" id="A0A919XSP0"/>
<name>A0A919XSP0_9BACL</name>
<evidence type="ECO:0000259" key="2">
    <source>
        <dbReference type="Pfam" id="PF08955"/>
    </source>
</evidence>
<comment type="caution">
    <text evidence="3">The sequence shown here is derived from an EMBL/GenBank/DDBJ whole genome shotgun (WGS) entry which is preliminary data.</text>
</comment>
<accession>A0A919XSP0</accession>
<dbReference type="InterPro" id="IPR038117">
    <property type="entry name" value="BofC_C_sf"/>
</dbReference>
<keyword evidence="1" id="KW-0812">Transmembrane</keyword>
<reference evidence="3 4" key="1">
    <citation type="submission" date="2021-03" db="EMBL/GenBank/DDBJ databases">
        <title>Antimicrobial resistance genes in bacteria isolated from Japanese honey, and their potential for conferring macrolide and lincosamide resistance in the American foulbrood pathogen Paenibacillus larvae.</title>
        <authorList>
            <person name="Okamoto M."/>
            <person name="Kumagai M."/>
            <person name="Kanamori H."/>
            <person name="Takamatsu D."/>
        </authorList>
    </citation>
    <scope>NUCLEOTIDE SEQUENCE [LARGE SCALE GENOMIC DNA]</scope>
    <source>
        <strain evidence="3 4">J41TS12</strain>
    </source>
</reference>